<evidence type="ECO:0000313" key="2">
    <source>
        <dbReference type="EMBL" id="CAD8089873.1"/>
    </source>
</evidence>
<organism evidence="2 3">
    <name type="scientific">Paramecium sonneborni</name>
    <dbReference type="NCBI Taxonomy" id="65129"/>
    <lineage>
        <taxon>Eukaryota</taxon>
        <taxon>Sar</taxon>
        <taxon>Alveolata</taxon>
        <taxon>Ciliophora</taxon>
        <taxon>Intramacronucleata</taxon>
        <taxon>Oligohymenophorea</taxon>
        <taxon>Peniculida</taxon>
        <taxon>Parameciidae</taxon>
        <taxon>Paramecium</taxon>
    </lineage>
</organism>
<gene>
    <name evidence="2" type="ORF">PSON_ATCC_30995.1.T0550009</name>
</gene>
<sequence length="265" mass="31558">MKKKIDKRNVKPRDLNLPYNEYIHPARQIQVKLLLSKKPLKDYQVYDADGSIIRKREQVKQLSSIVNAVKSKLQGRVEKKNQKLLLKKNIINQQALFKLKVQKKVITQCDEPYNFEVFPLKQGFKLTFTKKKKKKEEEKVNNEEEDLIDADTINSNNLLENQVIPHTHTLPLFKLPKKKQNLSHEVILQKLPFQNFNFFYQKQFIQLCFYFIEDSLGILSDFTQLSQYQLLDKYSSSFQLSIYYFNIKYKNLSYLQKNDKNINLI</sequence>
<proteinExistence type="predicted"/>
<evidence type="ECO:0000256" key="1">
    <source>
        <dbReference type="SAM" id="Coils"/>
    </source>
</evidence>
<dbReference type="AlphaFoldDB" id="A0A8S1NKA0"/>
<name>A0A8S1NKA0_9CILI</name>
<dbReference type="Proteomes" id="UP000692954">
    <property type="component" value="Unassembled WGS sequence"/>
</dbReference>
<dbReference type="EMBL" id="CAJJDN010000055">
    <property type="protein sequence ID" value="CAD8089873.1"/>
    <property type="molecule type" value="Genomic_DNA"/>
</dbReference>
<reference evidence="2" key="1">
    <citation type="submission" date="2021-01" db="EMBL/GenBank/DDBJ databases">
        <authorList>
            <consortium name="Genoscope - CEA"/>
            <person name="William W."/>
        </authorList>
    </citation>
    <scope>NUCLEOTIDE SEQUENCE</scope>
</reference>
<comment type="caution">
    <text evidence="2">The sequence shown here is derived from an EMBL/GenBank/DDBJ whole genome shotgun (WGS) entry which is preliminary data.</text>
</comment>
<accession>A0A8S1NKA0</accession>
<protein>
    <submittedName>
        <fullName evidence="2">Uncharacterized protein</fullName>
    </submittedName>
</protein>
<keyword evidence="3" id="KW-1185">Reference proteome</keyword>
<keyword evidence="1" id="KW-0175">Coiled coil</keyword>
<evidence type="ECO:0000313" key="3">
    <source>
        <dbReference type="Proteomes" id="UP000692954"/>
    </source>
</evidence>
<feature type="coiled-coil region" evidence="1">
    <location>
        <begin position="126"/>
        <end position="153"/>
    </location>
</feature>